<organism evidence="1 2">
    <name type="scientific">Giardia intestinalis</name>
    <name type="common">Giardia lamblia</name>
    <dbReference type="NCBI Taxonomy" id="5741"/>
    <lineage>
        <taxon>Eukaryota</taxon>
        <taxon>Metamonada</taxon>
        <taxon>Diplomonadida</taxon>
        <taxon>Hexamitidae</taxon>
        <taxon>Giardiinae</taxon>
        <taxon>Giardia</taxon>
    </lineage>
</organism>
<dbReference type="VEuPathDB" id="GiardiaDB:GL50803_009150"/>
<dbReference type="AlphaFoldDB" id="V6TPU9"/>
<dbReference type="VEuPathDB" id="GiardiaDB:DHA2_150467"/>
<evidence type="ECO:0000313" key="2">
    <source>
        <dbReference type="Proteomes" id="UP000018320"/>
    </source>
</evidence>
<protein>
    <submittedName>
        <fullName evidence="1">Uncharacterized protein</fullName>
    </submittedName>
</protein>
<reference evidence="1 2" key="2">
    <citation type="journal article" date="2013" name="Genome Biol. Evol.">
        <title>Genome sequencing of Giardia lamblia genotypes A2 and B isolates (DH and GS) and comparative analysis with the genomes of genotypes A1 and E (WB and Pig).</title>
        <authorList>
            <person name="Adam R.D."/>
            <person name="Dahlstrom E.W."/>
            <person name="Martens C.A."/>
            <person name="Bruno D.P."/>
            <person name="Barbian K.D."/>
            <person name="Ricklefs S.M."/>
            <person name="Hernandez M.M."/>
            <person name="Narla N.P."/>
            <person name="Patel R.B."/>
            <person name="Porcella S.F."/>
            <person name="Nash T.E."/>
        </authorList>
    </citation>
    <scope>NUCLEOTIDE SEQUENCE [LARGE SCALE GENOMIC DNA]</scope>
    <source>
        <strain evidence="1 2">DH</strain>
    </source>
</reference>
<dbReference type="VEuPathDB" id="GiardiaDB:QR46_3003"/>
<evidence type="ECO:0000313" key="1">
    <source>
        <dbReference type="EMBL" id="ESU39050.1"/>
    </source>
</evidence>
<name>V6TPU9_GIAIN</name>
<proteinExistence type="predicted"/>
<dbReference type="EMBL" id="AHGT01000006">
    <property type="protein sequence ID" value="ESU39050.1"/>
    <property type="molecule type" value="Genomic_DNA"/>
</dbReference>
<dbReference type="Proteomes" id="UP000018320">
    <property type="component" value="Unassembled WGS sequence"/>
</dbReference>
<sequence>MFGLLMTNRLSYLPPAVDKNSIISEGRRHIANQQNSVSSVANVVESSNDRATDISSISSDGLKLPALKQIIAGPSPSFLSASDAVSSLLYELKYVSLSIRSVPYRKIEIANVTLYYNIHDGNCTSVSPPGFFLIPPPTILSTLQALKLDQKLITDCPAPPVRMPKELLKKFQSIEADFLSQVISKKDLDKIDGICDAAAKPFLHANTSFIDAGSSTEYQFLRANFKFRAAKAVFARQVQKLIPLDRNTNMNLIELLLLRPECSYLSKSTCLRYCQSRYNTSGHQYTSRSLSLSWRILTLVFPVMLLKEGQRINDHLRPGDQRLVEIFTERNIRKYLRAELYDYSATTTTPYFYRSLWSLVSTHVSLQPSLQSGTSSIHISNSCKKCAATQSVLSNDLHSIVQKILFLQSWGNVWKVSTDGPALNASKPSDHADDHMTSLNDLRLHSLEHIEEECLLDNWVISFWKHQEMNNHLVACDALITELGHLPKEQLIELIYAVAVKGTKRALRGFSSYRLWATNIELDSDLLFAQYCLLFNRPLILDIVSLELDELQWKKKLRLNTNKMDMTKLHRACPVAWFYLPSEEFQTQLYETISVINYSISQIAFTSSGVFDRLIQSSDIPNQEKLERMHSILPNVASGVLDRCLYYARTNILDSIS</sequence>
<accession>V6TPU9</accession>
<comment type="caution">
    <text evidence="1">The sequence shown here is derived from an EMBL/GenBank/DDBJ whole genome shotgun (WGS) entry which is preliminary data.</text>
</comment>
<dbReference type="VEuPathDB" id="GiardiaDB:GL50581_1355"/>
<reference evidence="2" key="1">
    <citation type="submission" date="2012-02" db="EMBL/GenBank/DDBJ databases">
        <title>Genome sequencing of Giardia lamblia Genotypes A2 and B isolates (DH and GS) and comparative analysis with the genomes of Genotypes A1 and E (WB and Pig).</title>
        <authorList>
            <person name="Adam R."/>
            <person name="Dahlstrom E."/>
            <person name="Martens C."/>
            <person name="Bruno D."/>
            <person name="Barbian K."/>
            <person name="Porcella S.F."/>
            <person name="Nash T."/>
        </authorList>
    </citation>
    <scope>NUCLEOTIDE SEQUENCE</scope>
    <source>
        <strain evidence="2">DH</strain>
    </source>
</reference>
<gene>
    <name evidence="1" type="ORF">DHA2_150467</name>
</gene>